<gene>
    <name evidence="3" type="ORF">ABT211_44180</name>
</gene>
<dbReference type="InterPro" id="IPR012914">
    <property type="entry name" value="PucR_dom"/>
</dbReference>
<feature type="domain" description="PucR C-terminal helix-turn-helix" evidence="2">
    <location>
        <begin position="484"/>
        <end position="542"/>
    </location>
</feature>
<dbReference type="Gene3D" id="1.10.10.2840">
    <property type="entry name" value="PucR C-terminal helix-turn-helix domain"/>
    <property type="match status" value="1"/>
</dbReference>
<dbReference type="PANTHER" id="PTHR33744:SF1">
    <property type="entry name" value="DNA-BINDING TRANSCRIPTIONAL ACTIVATOR ADER"/>
    <property type="match status" value="1"/>
</dbReference>
<comment type="caution">
    <text evidence="3">The sequence shown here is derived from an EMBL/GenBank/DDBJ whole genome shotgun (WGS) entry which is preliminary data.</text>
</comment>
<evidence type="ECO:0000313" key="3">
    <source>
        <dbReference type="EMBL" id="MER6274189.1"/>
    </source>
</evidence>
<sequence>MDSGRGGGPDSQGAGITVQRALELPTLRSGLPEILAGADRLNRTVRWVHAGEVPNIASLLKGGELLLTTGYGLGTRPAEQRAFVRTLAERGIAALVVELGARFSRLPATLVDTARTTGLPLVVLHREVPFVTVTEEIHTEIVNHHYTLLQRAEEVHRRCTEALLDGGGIPQVLAILADFGGNPVFLETADGRLLYAAGSGPEGADPLQVWEGLRGQHKDAPPPTGVVLVDVPGGGPGTGSVRARLVLSPVRGPLAPVHRIAAERAAGILAVVLMQARQEEELAARGRGDFLTDLAEGRITAEDAPAQARVLGFKPGGSPLLPVVMRVGDSLSPGGGWAVLARAVGEELAAVGVPVLLGVRPVEGRVPLLLGLRSEAERATVADRVAAALRAGVERAGMQRPGAAPPVVVVGAAGGWAAASAGLRHAAETATAAEGLADRPWFDARRLDIDLLLWRLRDHPDLAAFVDRAIGPLRDHDHRSRPPLLPTLETYLAHAGRKAETARELHLNRQTLYNRLARIGELLGTDLDDPQVVMALSLALRARRHVP</sequence>
<dbReference type="RefSeq" id="WP_351962417.1">
    <property type="nucleotide sequence ID" value="NZ_JBEOZM010000044.1"/>
</dbReference>
<reference evidence="3 4" key="1">
    <citation type="submission" date="2024-06" db="EMBL/GenBank/DDBJ databases">
        <title>The Natural Products Discovery Center: Release of the First 8490 Sequenced Strains for Exploring Actinobacteria Biosynthetic Diversity.</title>
        <authorList>
            <person name="Kalkreuter E."/>
            <person name="Kautsar S.A."/>
            <person name="Yang D."/>
            <person name="Bader C.D."/>
            <person name="Teijaro C.N."/>
            <person name="Fluegel L."/>
            <person name="Davis C.M."/>
            <person name="Simpson J.R."/>
            <person name="Lauterbach L."/>
            <person name="Steele A.D."/>
            <person name="Gui C."/>
            <person name="Meng S."/>
            <person name="Li G."/>
            <person name="Viehrig K."/>
            <person name="Ye F."/>
            <person name="Su P."/>
            <person name="Kiefer A.F."/>
            <person name="Nichols A."/>
            <person name="Cepeda A.J."/>
            <person name="Yan W."/>
            <person name="Fan B."/>
            <person name="Jiang Y."/>
            <person name="Adhikari A."/>
            <person name="Zheng C.-J."/>
            <person name="Schuster L."/>
            <person name="Cowan T.M."/>
            <person name="Smanski M.J."/>
            <person name="Chevrette M.G."/>
            <person name="De Carvalho L.P.S."/>
            <person name="Shen B."/>
        </authorList>
    </citation>
    <scope>NUCLEOTIDE SEQUENCE [LARGE SCALE GENOMIC DNA]</scope>
    <source>
        <strain evidence="3 4">NPDC001694</strain>
    </source>
</reference>
<protein>
    <submittedName>
        <fullName evidence="3">PucR family transcriptional regulator</fullName>
    </submittedName>
</protein>
<dbReference type="InterPro" id="IPR042070">
    <property type="entry name" value="PucR_C-HTH_sf"/>
</dbReference>
<dbReference type="InterPro" id="IPR051448">
    <property type="entry name" value="CdaR-like_regulators"/>
</dbReference>
<dbReference type="Pfam" id="PF07905">
    <property type="entry name" value="PucR"/>
    <property type="match status" value="1"/>
</dbReference>
<evidence type="ECO:0000259" key="1">
    <source>
        <dbReference type="Pfam" id="PF07905"/>
    </source>
</evidence>
<name>A0ABV1TWQ7_9ACTN</name>
<feature type="domain" description="Purine catabolism PurC-like" evidence="1">
    <location>
        <begin position="22"/>
        <end position="141"/>
    </location>
</feature>
<dbReference type="EMBL" id="JBEOZM010000044">
    <property type="protein sequence ID" value="MER6274189.1"/>
    <property type="molecule type" value="Genomic_DNA"/>
</dbReference>
<dbReference type="Pfam" id="PF13556">
    <property type="entry name" value="HTH_30"/>
    <property type="match status" value="1"/>
</dbReference>
<accession>A0ABV1TWQ7</accession>
<proteinExistence type="predicted"/>
<dbReference type="Proteomes" id="UP001490365">
    <property type="component" value="Unassembled WGS sequence"/>
</dbReference>
<dbReference type="PANTHER" id="PTHR33744">
    <property type="entry name" value="CARBOHYDRATE DIACID REGULATOR"/>
    <property type="match status" value="1"/>
</dbReference>
<organism evidence="3 4">
    <name type="scientific">Streptomyces sp. 900105755</name>
    <dbReference type="NCBI Taxonomy" id="3154389"/>
    <lineage>
        <taxon>Bacteria</taxon>
        <taxon>Bacillati</taxon>
        <taxon>Actinomycetota</taxon>
        <taxon>Actinomycetes</taxon>
        <taxon>Kitasatosporales</taxon>
        <taxon>Streptomycetaceae</taxon>
        <taxon>Streptomyces</taxon>
    </lineage>
</organism>
<dbReference type="InterPro" id="IPR025736">
    <property type="entry name" value="PucR_C-HTH_dom"/>
</dbReference>
<evidence type="ECO:0000259" key="2">
    <source>
        <dbReference type="Pfam" id="PF13556"/>
    </source>
</evidence>
<keyword evidence="4" id="KW-1185">Reference proteome</keyword>
<evidence type="ECO:0000313" key="4">
    <source>
        <dbReference type="Proteomes" id="UP001490365"/>
    </source>
</evidence>